<comment type="caution">
    <text evidence="1">The sequence shown here is derived from an EMBL/GenBank/DDBJ whole genome shotgun (WGS) entry which is preliminary data.</text>
</comment>
<proteinExistence type="predicted"/>
<dbReference type="EMBL" id="JBGFUD010005910">
    <property type="protein sequence ID" value="MFH4980671.1"/>
    <property type="molecule type" value="Genomic_DNA"/>
</dbReference>
<keyword evidence="2" id="KW-1185">Reference proteome</keyword>
<reference evidence="1 2" key="1">
    <citation type="submission" date="2024-08" db="EMBL/GenBank/DDBJ databases">
        <title>Gnathostoma spinigerum genome.</title>
        <authorList>
            <person name="Gonzalez-Bertolin B."/>
            <person name="Monzon S."/>
            <person name="Zaballos A."/>
            <person name="Jimenez P."/>
            <person name="Dekumyoy P."/>
            <person name="Varona S."/>
            <person name="Cuesta I."/>
            <person name="Sumanam S."/>
            <person name="Adisakwattana P."/>
            <person name="Gasser R.B."/>
            <person name="Hernandez-Gonzalez A."/>
            <person name="Young N.D."/>
            <person name="Perteguer M.J."/>
        </authorList>
    </citation>
    <scope>NUCLEOTIDE SEQUENCE [LARGE SCALE GENOMIC DNA]</scope>
    <source>
        <strain evidence="1">AL3</strain>
        <tissue evidence="1">Liver</tissue>
    </source>
</reference>
<dbReference type="AlphaFoldDB" id="A0ABD6EN25"/>
<gene>
    <name evidence="1" type="ORF">AB6A40_007380</name>
</gene>
<evidence type="ECO:0000313" key="1">
    <source>
        <dbReference type="EMBL" id="MFH4980671.1"/>
    </source>
</evidence>
<protein>
    <submittedName>
        <fullName evidence="1">Uncharacterized protein</fullName>
    </submittedName>
</protein>
<sequence>MSRKSLESDGWHLGTSSGWDRMAADELSSLILTGDHFVRNDQYLWKANGDNSYHWDFSFLRPVILMEVLQLFDDILSGGKRRCTICLKWPTVHISRRLCVIQGGL</sequence>
<accession>A0ABD6EN25</accession>
<organism evidence="1 2">
    <name type="scientific">Gnathostoma spinigerum</name>
    <dbReference type="NCBI Taxonomy" id="75299"/>
    <lineage>
        <taxon>Eukaryota</taxon>
        <taxon>Metazoa</taxon>
        <taxon>Ecdysozoa</taxon>
        <taxon>Nematoda</taxon>
        <taxon>Chromadorea</taxon>
        <taxon>Rhabditida</taxon>
        <taxon>Spirurina</taxon>
        <taxon>Gnathostomatomorpha</taxon>
        <taxon>Gnathostomatoidea</taxon>
        <taxon>Gnathostomatidae</taxon>
        <taxon>Gnathostoma</taxon>
    </lineage>
</organism>
<name>A0ABD6EN25_9BILA</name>
<evidence type="ECO:0000313" key="2">
    <source>
        <dbReference type="Proteomes" id="UP001608902"/>
    </source>
</evidence>
<dbReference type="Proteomes" id="UP001608902">
    <property type="component" value="Unassembled WGS sequence"/>
</dbReference>